<dbReference type="FunFam" id="3.40.50.10990:FF:000001">
    <property type="entry name" value="Riboflavin biosynthesis protein RibBA"/>
    <property type="match status" value="1"/>
</dbReference>
<feature type="binding site" evidence="20">
    <location>
        <begin position="27"/>
        <end position="28"/>
    </location>
    <ligand>
        <name>D-ribulose 5-phosphate</name>
        <dbReference type="ChEBI" id="CHEBI:58121"/>
    </ligand>
</feature>
<dbReference type="InterPro" id="IPR016299">
    <property type="entry name" value="Riboflavin_synth_RibBA"/>
</dbReference>
<keyword evidence="9 20" id="KW-0479">Metal-binding</keyword>
<organism evidence="22 23">
    <name type="scientific">Engelhardtia mirabilis</name>
    <dbReference type="NCBI Taxonomy" id="2528011"/>
    <lineage>
        <taxon>Bacteria</taxon>
        <taxon>Pseudomonadati</taxon>
        <taxon>Planctomycetota</taxon>
        <taxon>Planctomycetia</taxon>
        <taxon>Planctomycetia incertae sedis</taxon>
        <taxon>Engelhardtia</taxon>
    </lineage>
</organism>
<dbReference type="Proteomes" id="UP000316921">
    <property type="component" value="Chromosome"/>
</dbReference>
<evidence type="ECO:0000256" key="17">
    <source>
        <dbReference type="ARBA" id="ARBA00023268"/>
    </source>
</evidence>
<dbReference type="HAMAP" id="MF_01283">
    <property type="entry name" value="RibBA"/>
    <property type="match status" value="1"/>
</dbReference>
<dbReference type="InterPro" id="IPR000422">
    <property type="entry name" value="DHBP_synthase_RibB"/>
</dbReference>
<comment type="cofactor">
    <cofactor evidence="2">
        <name>Mn(2+)</name>
        <dbReference type="ChEBI" id="CHEBI:29035"/>
    </cofactor>
</comment>
<comment type="function">
    <text evidence="3 20">Catalyzes the conversion of D-ribulose 5-phosphate to formate and 3,4-dihydroxy-2-butanone 4-phosphate.</text>
</comment>
<comment type="cofactor">
    <cofactor evidence="20">
        <name>Mg(2+)</name>
        <dbReference type="ChEBI" id="CHEBI:18420"/>
    </cofactor>
    <cofactor evidence="20">
        <name>Mn(2+)</name>
        <dbReference type="ChEBI" id="CHEBI:29035"/>
    </cofactor>
    <text evidence="20">Binds 2 divalent metal cations per subunit. Magnesium or manganese.</text>
</comment>
<feature type="binding site" evidence="20">
    <location>
        <begin position="263"/>
        <end position="267"/>
    </location>
    <ligand>
        <name>GTP</name>
        <dbReference type="ChEBI" id="CHEBI:37565"/>
    </ligand>
</feature>
<keyword evidence="14 20" id="KW-0342">GTP-binding</keyword>
<feature type="binding site" evidence="20">
    <location>
        <position position="368"/>
    </location>
    <ligand>
        <name>GTP</name>
        <dbReference type="ChEBI" id="CHEBI:37565"/>
    </ligand>
</feature>
<evidence type="ECO:0000256" key="15">
    <source>
        <dbReference type="ARBA" id="ARBA00023211"/>
    </source>
</evidence>
<evidence type="ECO:0000256" key="16">
    <source>
        <dbReference type="ARBA" id="ARBA00023239"/>
    </source>
</evidence>
<keyword evidence="23" id="KW-1185">Reference proteome</keyword>
<dbReference type="GO" id="GO:0009231">
    <property type="term" value="P:riboflavin biosynthetic process"/>
    <property type="evidence" value="ECO:0007669"/>
    <property type="project" value="UniProtKB-UniRule"/>
</dbReference>
<dbReference type="AlphaFoldDB" id="A0A518BSL8"/>
<dbReference type="InterPro" id="IPR017945">
    <property type="entry name" value="DHBP_synth_RibB-like_a/b_dom"/>
</dbReference>
<keyword evidence="8 20" id="KW-0686">Riboflavin biosynthesis</keyword>
<dbReference type="Pfam" id="PF00926">
    <property type="entry name" value="DHBP_synthase"/>
    <property type="match status" value="1"/>
</dbReference>
<feature type="binding site" evidence="20">
    <location>
        <begin position="306"/>
        <end position="308"/>
    </location>
    <ligand>
        <name>GTP</name>
        <dbReference type="ChEBI" id="CHEBI:37565"/>
    </ligand>
</feature>
<evidence type="ECO:0000313" key="22">
    <source>
        <dbReference type="EMBL" id="QDU69959.1"/>
    </source>
</evidence>
<evidence type="ECO:0000256" key="18">
    <source>
        <dbReference type="ARBA" id="ARBA00043932"/>
    </source>
</evidence>
<evidence type="ECO:0000313" key="23">
    <source>
        <dbReference type="Proteomes" id="UP000316921"/>
    </source>
</evidence>
<evidence type="ECO:0000256" key="2">
    <source>
        <dbReference type="ARBA" id="ARBA00001936"/>
    </source>
</evidence>
<dbReference type="HAMAP" id="MF_00180">
    <property type="entry name" value="RibB"/>
    <property type="match status" value="1"/>
</dbReference>
<dbReference type="SUPFAM" id="SSF55821">
    <property type="entry name" value="YrdC/RibB"/>
    <property type="match status" value="1"/>
</dbReference>
<dbReference type="CDD" id="cd00641">
    <property type="entry name" value="GTP_cyclohydro2"/>
    <property type="match status" value="1"/>
</dbReference>
<dbReference type="GO" id="GO:0003935">
    <property type="term" value="F:GTP cyclohydrolase II activity"/>
    <property type="evidence" value="ECO:0007669"/>
    <property type="project" value="UniProtKB-UniRule"/>
</dbReference>
<evidence type="ECO:0000256" key="10">
    <source>
        <dbReference type="ARBA" id="ARBA00022741"/>
    </source>
</evidence>
<feature type="binding site" evidence="20">
    <location>
        <position position="281"/>
    </location>
    <ligand>
        <name>Zn(2+)</name>
        <dbReference type="ChEBI" id="CHEBI:29105"/>
        <note>catalytic</note>
    </ligand>
</feature>
<dbReference type="GO" id="GO:0008270">
    <property type="term" value="F:zinc ion binding"/>
    <property type="evidence" value="ECO:0007669"/>
    <property type="project" value="UniProtKB-UniRule"/>
</dbReference>
<evidence type="ECO:0000256" key="13">
    <source>
        <dbReference type="ARBA" id="ARBA00022842"/>
    </source>
</evidence>
<dbReference type="NCBIfam" id="NF001591">
    <property type="entry name" value="PRK00393.1"/>
    <property type="match status" value="1"/>
</dbReference>
<comment type="catalytic activity">
    <reaction evidence="1 20">
        <text>D-ribulose 5-phosphate = (2S)-2-hydroxy-3-oxobutyl phosphate + formate + H(+)</text>
        <dbReference type="Rhea" id="RHEA:18457"/>
        <dbReference type="ChEBI" id="CHEBI:15378"/>
        <dbReference type="ChEBI" id="CHEBI:15740"/>
        <dbReference type="ChEBI" id="CHEBI:58121"/>
        <dbReference type="ChEBI" id="CHEBI:58830"/>
        <dbReference type="EC" id="4.1.99.12"/>
    </reaction>
</comment>
<feature type="region of interest" description="GTP cyclohydrolase II" evidence="20">
    <location>
        <begin position="202"/>
        <end position="416"/>
    </location>
</feature>
<evidence type="ECO:0000256" key="9">
    <source>
        <dbReference type="ARBA" id="ARBA00022723"/>
    </source>
</evidence>
<keyword evidence="17 20" id="KW-0511">Multifunctional enzyme</keyword>
<evidence type="ECO:0000256" key="11">
    <source>
        <dbReference type="ARBA" id="ARBA00022801"/>
    </source>
</evidence>
<feature type="active site" description="Proton acceptor; for GTP cyclohydrolase activity" evidence="20">
    <location>
        <position position="340"/>
    </location>
</feature>
<dbReference type="GO" id="GO:0005829">
    <property type="term" value="C:cytosol"/>
    <property type="evidence" value="ECO:0007669"/>
    <property type="project" value="TreeGrafter"/>
</dbReference>
<feature type="site" description="Essential for DHBP synthase activity" evidence="20">
    <location>
        <position position="164"/>
    </location>
</feature>
<keyword evidence="13 20" id="KW-0460">Magnesium</keyword>
<dbReference type="NCBIfam" id="TIGR00505">
    <property type="entry name" value="ribA"/>
    <property type="match status" value="1"/>
</dbReference>
<dbReference type="EMBL" id="CP036287">
    <property type="protein sequence ID" value="QDU69959.1"/>
    <property type="molecule type" value="Genomic_DNA"/>
</dbReference>
<protein>
    <recommendedName>
        <fullName evidence="20">Riboflavin biosynthesis protein RibBA</fullName>
    </recommendedName>
    <domain>
        <recommendedName>
            <fullName evidence="20">3,4-dihydroxy-2-butanone 4-phosphate synthase</fullName>
            <shortName evidence="20">DHBP synthase</shortName>
            <ecNumber evidence="20">4.1.99.12</ecNumber>
        </recommendedName>
    </domain>
    <domain>
        <recommendedName>
            <fullName evidence="20">GTP cyclohydrolase-2</fullName>
            <ecNumber evidence="20">3.5.4.25</ecNumber>
        </recommendedName>
        <alternativeName>
            <fullName evidence="20">GTP cyclohydrolase II</fullName>
        </alternativeName>
    </domain>
</protein>
<evidence type="ECO:0000256" key="6">
    <source>
        <dbReference type="ARBA" id="ARBA00005520"/>
    </source>
</evidence>
<feature type="binding site" evidence="20">
    <location>
        <position position="28"/>
    </location>
    <ligand>
        <name>Mg(2+)</name>
        <dbReference type="ChEBI" id="CHEBI:18420"/>
        <label>2</label>
    </ligand>
</feature>
<feature type="binding site" evidence="20">
    <location>
        <position position="164"/>
    </location>
    <ligand>
        <name>D-ribulose 5-phosphate</name>
        <dbReference type="ChEBI" id="CHEBI:58121"/>
    </ligand>
</feature>
<accession>A0A518BSL8</accession>
<dbReference type="FunFam" id="3.90.870.10:FF:000001">
    <property type="entry name" value="Riboflavin biosynthesis protein RibBA"/>
    <property type="match status" value="1"/>
</dbReference>
<evidence type="ECO:0000256" key="3">
    <source>
        <dbReference type="ARBA" id="ARBA00002284"/>
    </source>
</evidence>
<keyword evidence="10 20" id="KW-0547">Nucleotide-binding</keyword>
<dbReference type="GO" id="GO:0008686">
    <property type="term" value="F:3,4-dihydroxy-2-butanone-4-phosphate synthase activity"/>
    <property type="evidence" value="ECO:0007669"/>
    <property type="project" value="UniProtKB-UniRule"/>
</dbReference>
<feature type="binding site" evidence="20">
    <location>
        <position position="363"/>
    </location>
    <ligand>
        <name>GTP</name>
        <dbReference type="ChEBI" id="CHEBI:37565"/>
    </ligand>
</feature>
<feature type="binding site" evidence="20">
    <location>
        <position position="28"/>
    </location>
    <ligand>
        <name>Mg(2+)</name>
        <dbReference type="ChEBI" id="CHEBI:18420"/>
        <label>1</label>
    </ligand>
</feature>
<dbReference type="Pfam" id="PF00925">
    <property type="entry name" value="GTP_cyclohydro2"/>
    <property type="match status" value="1"/>
</dbReference>
<comment type="similarity">
    <text evidence="7 20">In the C-terminal section; belongs to the GTP cyclohydrolase II family.</text>
</comment>
<evidence type="ECO:0000256" key="1">
    <source>
        <dbReference type="ARBA" id="ARBA00000141"/>
    </source>
</evidence>
<dbReference type="UniPathway" id="UPA00275">
    <property type="reaction ID" value="UER00399"/>
</dbReference>
<dbReference type="GO" id="GO:0030145">
    <property type="term" value="F:manganese ion binding"/>
    <property type="evidence" value="ECO:0007669"/>
    <property type="project" value="UniProtKB-UniRule"/>
</dbReference>
<dbReference type="Gene3D" id="3.40.50.10990">
    <property type="entry name" value="GTP cyclohydrolase II"/>
    <property type="match status" value="1"/>
</dbReference>
<dbReference type="InterPro" id="IPR000926">
    <property type="entry name" value="RibA"/>
</dbReference>
<dbReference type="NCBIfam" id="NF006803">
    <property type="entry name" value="PRK09311.1"/>
    <property type="match status" value="1"/>
</dbReference>
<dbReference type="GO" id="GO:0005525">
    <property type="term" value="F:GTP binding"/>
    <property type="evidence" value="ECO:0007669"/>
    <property type="project" value="UniProtKB-KW"/>
</dbReference>
<keyword evidence="16 20" id="KW-0456">Lyase</keyword>
<feature type="binding site" evidence="20">
    <location>
        <position position="268"/>
    </location>
    <ligand>
        <name>Zn(2+)</name>
        <dbReference type="ChEBI" id="CHEBI:29105"/>
        <note>catalytic</note>
    </ligand>
</feature>
<comment type="pathway">
    <text evidence="4 20">Cofactor biosynthesis; riboflavin biosynthesis; 5-amino-6-(D-ribitylamino)uracil from GTP: step 1/4.</text>
</comment>
<evidence type="ECO:0000256" key="4">
    <source>
        <dbReference type="ARBA" id="ARBA00004853"/>
    </source>
</evidence>
<gene>
    <name evidence="20 22" type="primary">ribBA</name>
    <name evidence="22" type="ORF">Pla133_50820</name>
</gene>
<evidence type="ECO:0000256" key="19">
    <source>
        <dbReference type="ARBA" id="ARBA00049295"/>
    </source>
</evidence>
<dbReference type="GO" id="GO:0000287">
    <property type="term" value="F:magnesium ion binding"/>
    <property type="evidence" value="ECO:0007669"/>
    <property type="project" value="UniProtKB-UniRule"/>
</dbReference>
<keyword evidence="12 20" id="KW-0862">Zinc</keyword>
<evidence type="ECO:0000256" key="8">
    <source>
        <dbReference type="ARBA" id="ARBA00022619"/>
    </source>
</evidence>
<comment type="similarity">
    <text evidence="6 20">In the N-terminal section; belongs to the DHBP synthase family.</text>
</comment>
<name>A0A518BSL8_9BACT</name>
<dbReference type="InterPro" id="IPR036144">
    <property type="entry name" value="RibA-like_sf"/>
</dbReference>
<dbReference type="SUPFAM" id="SSF142695">
    <property type="entry name" value="RibA-like"/>
    <property type="match status" value="1"/>
</dbReference>
<sequence>MPLSTIPAALEDLRAGKMIILVDDPGRENEGDVAMLAEHVTPEAINFMAKEARGLICMPMGEALCDQLDLPPQAHENQSRMGTAFTVSIEAREGVTTGISAADRAHTIKVAAAEGASATDLARPGHIFPLRAKDGGVLVRGGQTEGIVDLARLAGGRPAGVICEVMKDDGTMARMPDLEVFAKQHDLRIVTIADLIAYRRQTERLIEAVEMDTPLPTRFGNFRAHLFRSKLDGREHVALTTEAMPGPGLDGPREAVDEVVTVRVHSECLTGDVFHSLRCDCGTQLDQALQTLAAQKYGVLVYMRQEGRGIGLAAKLKAYRLQDEGMDTVEANQALGYAADLREYGLGAQMLTYLGVRRMRLLTNNPKKIAGLEGYGLSVEDQVPLKTEPNSFNTRYLQTKRDKLGHLLGEIKETLG</sequence>
<proteinExistence type="inferred from homology"/>
<feature type="region of interest" description="DHBP synthase" evidence="20">
    <location>
        <begin position="1"/>
        <end position="201"/>
    </location>
</feature>
<keyword evidence="11 20" id="KW-0378">Hydrolase</keyword>
<evidence type="ECO:0000256" key="12">
    <source>
        <dbReference type="ARBA" id="ARBA00022833"/>
    </source>
</evidence>
<dbReference type="HAMAP" id="MF_00179">
    <property type="entry name" value="RibA"/>
    <property type="match status" value="1"/>
</dbReference>
<comment type="cofactor">
    <cofactor evidence="20">
        <name>Zn(2+)</name>
        <dbReference type="ChEBI" id="CHEBI:29105"/>
    </cofactor>
    <text evidence="20">Binds 1 zinc ion per subunit.</text>
</comment>
<dbReference type="InterPro" id="IPR032677">
    <property type="entry name" value="GTP_cyclohydro_II"/>
</dbReference>
<dbReference type="PIRSF" id="PIRSF001259">
    <property type="entry name" value="RibA"/>
    <property type="match status" value="1"/>
</dbReference>
<dbReference type="EC" id="3.5.4.25" evidence="20"/>
<feature type="site" description="Essential for DHBP synthase activity" evidence="20">
    <location>
        <position position="126"/>
    </location>
</feature>
<dbReference type="Gene3D" id="3.90.870.10">
    <property type="entry name" value="DHBP synthase"/>
    <property type="match status" value="1"/>
</dbReference>
<reference evidence="22 23" key="1">
    <citation type="submission" date="2019-02" db="EMBL/GenBank/DDBJ databases">
        <title>Deep-cultivation of Planctomycetes and their phenomic and genomic characterization uncovers novel biology.</title>
        <authorList>
            <person name="Wiegand S."/>
            <person name="Jogler M."/>
            <person name="Boedeker C."/>
            <person name="Pinto D."/>
            <person name="Vollmers J."/>
            <person name="Rivas-Marin E."/>
            <person name="Kohn T."/>
            <person name="Peeters S.H."/>
            <person name="Heuer A."/>
            <person name="Rast P."/>
            <person name="Oberbeckmann S."/>
            <person name="Bunk B."/>
            <person name="Jeske O."/>
            <person name="Meyerdierks A."/>
            <person name="Storesund J.E."/>
            <person name="Kallscheuer N."/>
            <person name="Luecker S."/>
            <person name="Lage O.M."/>
            <person name="Pohl T."/>
            <person name="Merkel B.J."/>
            <person name="Hornburger P."/>
            <person name="Mueller R.-W."/>
            <person name="Bruemmer F."/>
            <person name="Labrenz M."/>
            <person name="Spormann A.M."/>
            <person name="Op den Camp H."/>
            <person name="Overmann J."/>
            <person name="Amann R."/>
            <person name="Jetten M.S.M."/>
            <person name="Mascher T."/>
            <person name="Medema M.H."/>
            <person name="Devos D.P."/>
            <person name="Kaster A.-K."/>
            <person name="Ovreas L."/>
            <person name="Rohde M."/>
            <person name="Galperin M.Y."/>
            <person name="Jogler C."/>
        </authorList>
    </citation>
    <scope>NUCLEOTIDE SEQUENCE [LARGE SCALE GENOMIC DNA]</scope>
    <source>
        <strain evidence="22 23">Pla133</strain>
    </source>
</reference>
<feature type="binding site" evidence="20">
    <location>
        <position position="279"/>
    </location>
    <ligand>
        <name>Zn(2+)</name>
        <dbReference type="ChEBI" id="CHEBI:29105"/>
        <note>catalytic</note>
    </ligand>
</feature>
<comment type="function">
    <text evidence="18 20">Catalyzes the conversion of GTP to 2,5-diamino-6-ribosylamino-4(3H)-pyrimidinone 5'-phosphate (DARP), formate and pyrophosphate.</text>
</comment>
<dbReference type="NCBIfam" id="TIGR00506">
    <property type="entry name" value="ribB"/>
    <property type="match status" value="1"/>
</dbReference>
<feature type="active site" description="Nucleophile; for GTP cyclohydrolase activity" evidence="20">
    <location>
        <position position="342"/>
    </location>
</feature>
<evidence type="ECO:0000256" key="5">
    <source>
        <dbReference type="ARBA" id="ARBA00004904"/>
    </source>
</evidence>
<comment type="caution">
    <text evidence="20">Lacks conserved residue(s) required for the propagation of feature annotation.</text>
</comment>
<comment type="catalytic activity">
    <reaction evidence="19 20">
        <text>GTP + 4 H2O = 2,5-diamino-6-hydroxy-4-(5-phosphoribosylamino)-pyrimidine + formate + 2 phosphate + 3 H(+)</text>
        <dbReference type="Rhea" id="RHEA:23704"/>
        <dbReference type="ChEBI" id="CHEBI:15377"/>
        <dbReference type="ChEBI" id="CHEBI:15378"/>
        <dbReference type="ChEBI" id="CHEBI:15740"/>
        <dbReference type="ChEBI" id="CHEBI:37565"/>
        <dbReference type="ChEBI" id="CHEBI:43474"/>
        <dbReference type="ChEBI" id="CHEBI:58614"/>
        <dbReference type="EC" id="3.5.4.25"/>
    </reaction>
</comment>
<dbReference type="RefSeq" id="WP_145070341.1">
    <property type="nucleotide sequence ID" value="NZ_CP036287.1"/>
</dbReference>
<evidence type="ECO:0000256" key="14">
    <source>
        <dbReference type="ARBA" id="ARBA00023134"/>
    </source>
</evidence>
<dbReference type="PANTHER" id="PTHR21327:SF18">
    <property type="entry name" value="3,4-DIHYDROXY-2-BUTANONE 4-PHOSPHATE SYNTHASE"/>
    <property type="match status" value="1"/>
</dbReference>
<evidence type="ECO:0000256" key="20">
    <source>
        <dbReference type="HAMAP-Rule" id="MF_01283"/>
    </source>
</evidence>
<comment type="pathway">
    <text evidence="5 20">Cofactor biosynthesis; riboflavin biosynthesis; 2-hydroxy-3-oxobutyl phosphate from D-ribulose 5-phosphate: step 1/1.</text>
</comment>
<dbReference type="EC" id="4.1.99.12" evidence="20"/>
<feature type="binding site" evidence="20">
    <location>
        <position position="284"/>
    </location>
    <ligand>
        <name>GTP</name>
        <dbReference type="ChEBI" id="CHEBI:37565"/>
    </ligand>
</feature>
<feature type="domain" description="GTP cyclohydrolase II" evidence="21">
    <location>
        <begin position="212"/>
        <end position="384"/>
    </location>
</feature>
<feature type="binding site" evidence="20">
    <location>
        <position position="32"/>
    </location>
    <ligand>
        <name>D-ribulose 5-phosphate</name>
        <dbReference type="ChEBI" id="CHEBI:58121"/>
    </ligand>
</feature>
<feature type="binding site" evidence="20">
    <location>
        <position position="328"/>
    </location>
    <ligand>
        <name>GTP</name>
        <dbReference type="ChEBI" id="CHEBI:37565"/>
    </ligand>
</feature>
<keyword evidence="15 20" id="KW-0464">Manganese</keyword>
<evidence type="ECO:0000259" key="21">
    <source>
        <dbReference type="Pfam" id="PF00925"/>
    </source>
</evidence>
<dbReference type="KEGG" id="pbap:Pla133_50820"/>
<dbReference type="PANTHER" id="PTHR21327">
    <property type="entry name" value="GTP CYCLOHYDROLASE II-RELATED"/>
    <property type="match status" value="1"/>
</dbReference>
<evidence type="ECO:0000256" key="7">
    <source>
        <dbReference type="ARBA" id="ARBA00008976"/>
    </source>
</evidence>